<evidence type="ECO:0008006" key="3">
    <source>
        <dbReference type="Google" id="ProtNLM"/>
    </source>
</evidence>
<evidence type="ECO:0000313" key="2">
    <source>
        <dbReference type="Proteomes" id="UP001565368"/>
    </source>
</evidence>
<dbReference type="GeneID" id="95984022"/>
<sequence>MVLPSAHPILGIKTPAGGARLPWLGAPEGADTNPLAPLRPLARSLLDGFVTERNYYNTGYQFSARLRAVEDVDAIMVRLNTCHTPRLKLSLRAGDPLTLEHLFASLCTPSSAIDLDLDLPRDSIPHFARWLRTRTPGLQSVALPRVLPGDREYLYLCVAGAVRAHRTLSHVGELDLGNTSHRSIIESLRRNDALARRVRRAVFRVLVPARIVFRGEAPCPCRTCTRCHPSTLLRLPEPVLRRILSFCADDDVLAADQFDLLLQHAGRKDEWAHVAGVIGRAEDAAEARTLRDDWLRSGRLWYTGPLER</sequence>
<dbReference type="Proteomes" id="UP001565368">
    <property type="component" value="Unassembled WGS sequence"/>
</dbReference>
<name>A0ABR3QB73_9TREE</name>
<gene>
    <name evidence="1" type="ORF">Q8F55_002979</name>
</gene>
<reference evidence="1 2" key="1">
    <citation type="submission" date="2023-08" db="EMBL/GenBank/DDBJ databases">
        <title>Annotated Genome Sequence of Vanrija albida AlHP1.</title>
        <authorList>
            <person name="Herzog R."/>
        </authorList>
    </citation>
    <scope>NUCLEOTIDE SEQUENCE [LARGE SCALE GENOMIC DNA]</scope>
    <source>
        <strain evidence="1 2">AlHP1</strain>
    </source>
</reference>
<protein>
    <recommendedName>
        <fullName evidence="3">F-box domain-containing protein</fullName>
    </recommendedName>
</protein>
<organism evidence="1 2">
    <name type="scientific">Vanrija albida</name>
    <dbReference type="NCBI Taxonomy" id="181172"/>
    <lineage>
        <taxon>Eukaryota</taxon>
        <taxon>Fungi</taxon>
        <taxon>Dikarya</taxon>
        <taxon>Basidiomycota</taxon>
        <taxon>Agaricomycotina</taxon>
        <taxon>Tremellomycetes</taxon>
        <taxon>Trichosporonales</taxon>
        <taxon>Trichosporonaceae</taxon>
        <taxon>Vanrija</taxon>
    </lineage>
</organism>
<accession>A0ABR3QB73</accession>
<dbReference type="RefSeq" id="XP_069211928.1">
    <property type="nucleotide sequence ID" value="XM_069351542.1"/>
</dbReference>
<dbReference type="EMBL" id="JBBXJM010000002">
    <property type="protein sequence ID" value="KAL1411984.1"/>
    <property type="molecule type" value="Genomic_DNA"/>
</dbReference>
<comment type="caution">
    <text evidence="1">The sequence shown here is derived from an EMBL/GenBank/DDBJ whole genome shotgun (WGS) entry which is preliminary data.</text>
</comment>
<evidence type="ECO:0000313" key="1">
    <source>
        <dbReference type="EMBL" id="KAL1411984.1"/>
    </source>
</evidence>
<keyword evidence="2" id="KW-1185">Reference proteome</keyword>
<proteinExistence type="predicted"/>